<proteinExistence type="predicted"/>
<dbReference type="Proteomes" id="UP000886520">
    <property type="component" value="Chromosome 11"/>
</dbReference>
<evidence type="ECO:0000313" key="3">
    <source>
        <dbReference type="Proteomes" id="UP000886520"/>
    </source>
</evidence>
<feature type="region of interest" description="Disordered" evidence="1">
    <location>
        <begin position="140"/>
        <end position="175"/>
    </location>
</feature>
<dbReference type="InterPro" id="IPR027921">
    <property type="entry name" value="NOPCHAP1"/>
</dbReference>
<sequence>MAPSKAFTSNDLLQLEHFDMSSTPGAKFLSVYKAKNSQGFHPSSSRTMPLGDVVGENSVLYRVQAFLPVLDEANRKLADAIKEKGPDDYDIEVLKSHEANDYVEMDLALGVADLLSEDAVSAAKRLAGGQVINIAPSGIEANSDNVSFHSSSEDENDSKSSLTKRKRRPKIEPIS</sequence>
<reference evidence="2" key="1">
    <citation type="submission" date="2021-01" db="EMBL/GenBank/DDBJ databases">
        <title>Adiantum capillus-veneris genome.</title>
        <authorList>
            <person name="Fang Y."/>
            <person name="Liao Q."/>
        </authorList>
    </citation>
    <scope>NUCLEOTIDE SEQUENCE</scope>
    <source>
        <strain evidence="2">H3</strain>
        <tissue evidence="2">Leaf</tissue>
    </source>
</reference>
<dbReference type="PANTHER" id="PTHR28674:SF1">
    <property type="entry name" value="NOP PROTEIN CHAPERONE 1"/>
    <property type="match status" value="1"/>
</dbReference>
<dbReference type="OrthoDB" id="1112980at2759"/>
<dbReference type="GO" id="GO:0000492">
    <property type="term" value="P:box C/D snoRNP assembly"/>
    <property type="evidence" value="ECO:0007669"/>
    <property type="project" value="InterPro"/>
</dbReference>
<keyword evidence="3" id="KW-1185">Reference proteome</keyword>
<dbReference type="PANTHER" id="PTHR28674">
    <property type="entry name" value="SIMILAR TO DNA SEGMENT, CHR 10, WAYNE STATE UNIVERSITY 102,-EXPRESSED"/>
    <property type="match status" value="1"/>
</dbReference>
<name>A0A9D4UT87_ADICA</name>
<protein>
    <submittedName>
        <fullName evidence="2">Uncharacterized protein</fullName>
    </submittedName>
</protein>
<accession>A0A9D4UT87</accession>
<dbReference type="AlphaFoldDB" id="A0A9D4UT87"/>
<dbReference type="EMBL" id="JABFUD020000011">
    <property type="protein sequence ID" value="KAI5073669.1"/>
    <property type="molecule type" value="Genomic_DNA"/>
</dbReference>
<evidence type="ECO:0000313" key="2">
    <source>
        <dbReference type="EMBL" id="KAI5073669.1"/>
    </source>
</evidence>
<dbReference type="GO" id="GO:0062064">
    <property type="term" value="F:box C/D methylation guide snoRNP complex binding"/>
    <property type="evidence" value="ECO:0007669"/>
    <property type="project" value="TreeGrafter"/>
</dbReference>
<comment type="caution">
    <text evidence="2">The sequence shown here is derived from an EMBL/GenBank/DDBJ whole genome shotgun (WGS) entry which is preliminary data.</text>
</comment>
<dbReference type="Pfam" id="PF15370">
    <property type="entry name" value="NOPCHAP1"/>
    <property type="match status" value="1"/>
</dbReference>
<organism evidence="2 3">
    <name type="scientific">Adiantum capillus-veneris</name>
    <name type="common">Maidenhair fern</name>
    <dbReference type="NCBI Taxonomy" id="13818"/>
    <lineage>
        <taxon>Eukaryota</taxon>
        <taxon>Viridiplantae</taxon>
        <taxon>Streptophyta</taxon>
        <taxon>Embryophyta</taxon>
        <taxon>Tracheophyta</taxon>
        <taxon>Polypodiopsida</taxon>
        <taxon>Polypodiidae</taxon>
        <taxon>Polypodiales</taxon>
        <taxon>Pteridineae</taxon>
        <taxon>Pteridaceae</taxon>
        <taxon>Vittarioideae</taxon>
        <taxon>Adiantum</taxon>
    </lineage>
</organism>
<evidence type="ECO:0000256" key="1">
    <source>
        <dbReference type="SAM" id="MobiDB-lite"/>
    </source>
</evidence>
<gene>
    <name evidence="2" type="ORF">GOP47_0011682</name>
</gene>
<feature type="compositionally biased region" description="Polar residues" evidence="1">
    <location>
        <begin position="140"/>
        <end position="149"/>
    </location>
</feature>